<dbReference type="EMBL" id="JARQZJ010000072">
    <property type="protein sequence ID" value="KAK9882049.1"/>
    <property type="molecule type" value="Genomic_DNA"/>
</dbReference>
<dbReference type="InterPro" id="IPR013057">
    <property type="entry name" value="AA_transpt_TM"/>
</dbReference>
<dbReference type="Proteomes" id="UP001431783">
    <property type="component" value="Unassembled WGS sequence"/>
</dbReference>
<keyword evidence="3 5" id="KW-1133">Transmembrane helix</keyword>
<evidence type="ECO:0000313" key="8">
    <source>
        <dbReference type="Proteomes" id="UP001431783"/>
    </source>
</evidence>
<reference evidence="7 8" key="1">
    <citation type="submission" date="2023-03" db="EMBL/GenBank/DDBJ databases">
        <title>Genome insight into feeding habits of ladybird beetles.</title>
        <authorList>
            <person name="Li H.-S."/>
            <person name="Huang Y.-H."/>
            <person name="Pang H."/>
        </authorList>
    </citation>
    <scope>NUCLEOTIDE SEQUENCE [LARGE SCALE GENOMIC DNA]</scope>
    <source>
        <strain evidence="7">SYSU_2023b</strain>
        <tissue evidence="7">Whole body</tissue>
    </source>
</reference>
<feature type="transmembrane region" description="Helical" evidence="5">
    <location>
        <begin position="115"/>
        <end position="137"/>
    </location>
</feature>
<comment type="caution">
    <text evidence="7">The sequence shown here is derived from an EMBL/GenBank/DDBJ whole genome shotgun (WGS) entry which is preliminary data.</text>
</comment>
<evidence type="ECO:0000256" key="3">
    <source>
        <dbReference type="ARBA" id="ARBA00022989"/>
    </source>
</evidence>
<organism evidence="7 8">
    <name type="scientific">Henosepilachna vigintioctopunctata</name>
    <dbReference type="NCBI Taxonomy" id="420089"/>
    <lineage>
        <taxon>Eukaryota</taxon>
        <taxon>Metazoa</taxon>
        <taxon>Ecdysozoa</taxon>
        <taxon>Arthropoda</taxon>
        <taxon>Hexapoda</taxon>
        <taxon>Insecta</taxon>
        <taxon>Pterygota</taxon>
        <taxon>Neoptera</taxon>
        <taxon>Endopterygota</taxon>
        <taxon>Coleoptera</taxon>
        <taxon>Polyphaga</taxon>
        <taxon>Cucujiformia</taxon>
        <taxon>Coccinelloidea</taxon>
        <taxon>Coccinellidae</taxon>
        <taxon>Epilachninae</taxon>
        <taxon>Epilachnini</taxon>
        <taxon>Henosepilachna</taxon>
    </lineage>
</organism>
<dbReference type="PANTHER" id="PTHR22950:SF349">
    <property type="entry name" value="AMINO ACID TRANSPORTER TRANSMEMBRANE DOMAIN-CONTAINING PROTEIN"/>
    <property type="match status" value="1"/>
</dbReference>
<feature type="transmembrane region" description="Helical" evidence="5">
    <location>
        <begin position="177"/>
        <end position="199"/>
    </location>
</feature>
<name>A0AAW1UG97_9CUCU</name>
<gene>
    <name evidence="7" type="ORF">WA026_018899</name>
</gene>
<feature type="transmembrane region" description="Helical" evidence="5">
    <location>
        <begin position="253"/>
        <end position="278"/>
    </location>
</feature>
<comment type="subcellular location">
    <subcellularLocation>
        <location evidence="1">Membrane</location>
        <topology evidence="1">Multi-pass membrane protein</topology>
    </subcellularLocation>
</comment>
<feature type="transmembrane region" description="Helical" evidence="5">
    <location>
        <begin position="338"/>
        <end position="358"/>
    </location>
</feature>
<evidence type="ECO:0000256" key="1">
    <source>
        <dbReference type="ARBA" id="ARBA00004141"/>
    </source>
</evidence>
<accession>A0AAW1UG97</accession>
<dbReference type="AlphaFoldDB" id="A0AAW1UG97"/>
<feature type="transmembrane region" description="Helical" evidence="5">
    <location>
        <begin position="149"/>
        <end position="170"/>
    </location>
</feature>
<evidence type="ECO:0000259" key="6">
    <source>
        <dbReference type="Pfam" id="PF01490"/>
    </source>
</evidence>
<feature type="domain" description="Amino acid transporter transmembrane" evidence="6">
    <location>
        <begin position="23"/>
        <end position="420"/>
    </location>
</feature>
<feature type="transmembrane region" description="Helical" evidence="5">
    <location>
        <begin position="298"/>
        <end position="326"/>
    </location>
</feature>
<proteinExistence type="predicted"/>
<dbReference type="PANTHER" id="PTHR22950">
    <property type="entry name" value="AMINO ACID TRANSPORTER"/>
    <property type="match status" value="1"/>
</dbReference>
<evidence type="ECO:0000256" key="4">
    <source>
        <dbReference type="ARBA" id="ARBA00023136"/>
    </source>
</evidence>
<protein>
    <recommendedName>
        <fullName evidence="6">Amino acid transporter transmembrane domain-containing protein</fullName>
    </recommendedName>
</protein>
<feature type="transmembrane region" description="Helical" evidence="5">
    <location>
        <begin position="364"/>
        <end position="390"/>
    </location>
</feature>
<dbReference type="GO" id="GO:0005774">
    <property type="term" value="C:vacuolar membrane"/>
    <property type="evidence" value="ECO:0007669"/>
    <property type="project" value="TreeGrafter"/>
</dbReference>
<evidence type="ECO:0000256" key="2">
    <source>
        <dbReference type="ARBA" id="ARBA00022692"/>
    </source>
</evidence>
<keyword evidence="4 5" id="KW-0472">Membrane</keyword>
<evidence type="ECO:0000313" key="7">
    <source>
        <dbReference type="EMBL" id="KAK9882049.1"/>
    </source>
</evidence>
<feature type="transmembrane region" description="Helical" evidence="5">
    <location>
        <begin position="402"/>
        <end position="420"/>
    </location>
</feature>
<sequence length="442" mass="48696">MAESSKPAVEIDERTGLKKKPPSGYTMAVMNHMKACIGSGIFALGYAFKNAGMALGPPVLICLALIQLHCQHIVLECGKEVEKHLGRRPDFAETGRGVFEYGPEKFRKYQKCVQIISNVILILCQSGVLCIYIVFFADSMMRVAEHWEYTAMGVQMWVLIAFFPIFISASTLGNLKLVGALSIFINCMLLTGIIITIYLTTTNLPEEFTFEWVGDVTKLPIFISVCLLAFSVIPFVLPLYIESKYPEKIGSPLGVLNVATLNEVWITLLIGVLSYMKYGKDCKGSVTLNLEVGGLSQAVVILVGLSVMLSYTLNIYIVIEALFPLISDKWGPFKYPNLGVFFFRLSYILLTFVLSWSLPLLGQIVALVGAVGHTALTIILPVTFHLAIMWDKSSVIVKVKNFALLLLGVFCLLSGLIAAIQDIVAEIDKVYNPDKEGNPGNK</sequence>
<keyword evidence="2 5" id="KW-0812">Transmembrane</keyword>
<evidence type="ECO:0000256" key="5">
    <source>
        <dbReference type="SAM" id="Phobius"/>
    </source>
</evidence>
<dbReference type="GO" id="GO:0015179">
    <property type="term" value="F:L-amino acid transmembrane transporter activity"/>
    <property type="evidence" value="ECO:0007669"/>
    <property type="project" value="TreeGrafter"/>
</dbReference>
<keyword evidence="8" id="KW-1185">Reference proteome</keyword>
<dbReference type="Pfam" id="PF01490">
    <property type="entry name" value="Aa_trans"/>
    <property type="match status" value="1"/>
</dbReference>
<feature type="transmembrane region" description="Helical" evidence="5">
    <location>
        <begin position="219"/>
        <end position="241"/>
    </location>
</feature>